<gene>
    <name evidence="3" type="ORF">PC9H_000723</name>
</gene>
<reference evidence="3" key="1">
    <citation type="submission" date="2019-07" db="EMBL/GenBank/DDBJ databases">
        <authorList>
            <person name="Palmer J.M."/>
        </authorList>
    </citation>
    <scope>NUCLEOTIDE SEQUENCE</scope>
    <source>
        <strain evidence="3">PC9</strain>
    </source>
</reference>
<protein>
    <recommendedName>
        <fullName evidence="5">PPP4R2-domain-containing protein</fullName>
    </recommendedName>
</protein>
<dbReference type="AlphaFoldDB" id="A0A8H7A424"/>
<dbReference type="OrthoDB" id="341898at2759"/>
<comment type="caution">
    <text evidence="3">The sequence shown here is derived from an EMBL/GenBank/DDBJ whole genome shotgun (WGS) entry which is preliminary data.</text>
</comment>
<dbReference type="RefSeq" id="XP_036636223.1">
    <property type="nucleotide sequence ID" value="XM_036770378.1"/>
</dbReference>
<name>A0A8H7A424_PLEOS</name>
<dbReference type="GO" id="GO:0005737">
    <property type="term" value="C:cytoplasm"/>
    <property type="evidence" value="ECO:0007669"/>
    <property type="project" value="TreeGrafter"/>
</dbReference>
<dbReference type="PANTHER" id="PTHR16487:SF0">
    <property type="entry name" value="PROTEIN PHOSPHATASE 4 REGULATORY SUBUNIT 2-RELATED"/>
    <property type="match status" value="1"/>
</dbReference>
<dbReference type="GeneID" id="59370564"/>
<proteinExistence type="inferred from homology"/>
<comment type="similarity">
    <text evidence="1">Belongs to the PPP4R2 family.</text>
</comment>
<evidence type="ECO:0000313" key="4">
    <source>
        <dbReference type="Proteomes" id="UP000623687"/>
    </source>
</evidence>
<dbReference type="EMBL" id="JACETU010000001">
    <property type="protein sequence ID" value="KAF7440379.1"/>
    <property type="molecule type" value="Genomic_DNA"/>
</dbReference>
<sequence length="310" mass="33635">MSSDNACSIASDFDAPDYDALLQQIASTDVVDHYEACSFEWSKLRDIIKYKIEKNIALFLTDESTNQSPPTPRPFTPISLASGGLKLPPFPPRKTSPNGTAVAAPVNYMNNAQIDEMKEYIFAQLHTFDTNPPFTVQRLCELVVNPQQHYNCIGKYLRAVEKSMLVTSTWDAFPIPPSNETEPTLRTVLSTGTSSLNAPATPLFSPIPFLHEDARRSKSRSPPPSPLVLPTAGLVTGGTSETPETKSLGLVDELDDPSPGHMSDHPTALSAVTTVGPNSGARPLFPALEDRFVKSENAEGESSKAMQSDT</sequence>
<dbReference type="GO" id="GO:0019888">
    <property type="term" value="F:protein phosphatase regulator activity"/>
    <property type="evidence" value="ECO:0007669"/>
    <property type="project" value="InterPro"/>
</dbReference>
<dbReference type="Pfam" id="PF09184">
    <property type="entry name" value="PPP4R2"/>
    <property type="match status" value="1"/>
</dbReference>
<organism evidence="3 4">
    <name type="scientific">Pleurotus ostreatus</name>
    <name type="common">Oyster mushroom</name>
    <name type="synonym">White-rot fungus</name>
    <dbReference type="NCBI Taxonomy" id="5322"/>
    <lineage>
        <taxon>Eukaryota</taxon>
        <taxon>Fungi</taxon>
        <taxon>Dikarya</taxon>
        <taxon>Basidiomycota</taxon>
        <taxon>Agaricomycotina</taxon>
        <taxon>Agaricomycetes</taxon>
        <taxon>Agaricomycetidae</taxon>
        <taxon>Agaricales</taxon>
        <taxon>Pleurotineae</taxon>
        <taxon>Pleurotaceae</taxon>
        <taxon>Pleurotus</taxon>
    </lineage>
</organism>
<accession>A0A8H7A424</accession>
<evidence type="ECO:0000313" key="3">
    <source>
        <dbReference type="EMBL" id="KAF7440379.1"/>
    </source>
</evidence>
<dbReference type="GO" id="GO:0005634">
    <property type="term" value="C:nucleus"/>
    <property type="evidence" value="ECO:0007669"/>
    <property type="project" value="TreeGrafter"/>
</dbReference>
<dbReference type="VEuPathDB" id="FungiDB:PC9H_000723"/>
<dbReference type="GO" id="GO:0030289">
    <property type="term" value="C:protein phosphatase 4 complex"/>
    <property type="evidence" value="ECO:0007669"/>
    <property type="project" value="InterPro"/>
</dbReference>
<dbReference type="PANTHER" id="PTHR16487">
    <property type="entry name" value="PPP4R2-RELATED PROTEIN"/>
    <property type="match status" value="1"/>
</dbReference>
<evidence type="ECO:0008006" key="5">
    <source>
        <dbReference type="Google" id="ProtNLM"/>
    </source>
</evidence>
<feature type="region of interest" description="Disordered" evidence="2">
    <location>
        <begin position="214"/>
        <end position="268"/>
    </location>
</feature>
<dbReference type="Proteomes" id="UP000623687">
    <property type="component" value="Unassembled WGS sequence"/>
</dbReference>
<keyword evidence="4" id="KW-1185">Reference proteome</keyword>
<dbReference type="InterPro" id="IPR015267">
    <property type="entry name" value="PPP4R2"/>
</dbReference>
<evidence type="ECO:0000256" key="1">
    <source>
        <dbReference type="ARBA" id="ARBA00009207"/>
    </source>
</evidence>
<evidence type="ECO:0000256" key="2">
    <source>
        <dbReference type="SAM" id="MobiDB-lite"/>
    </source>
</evidence>